<evidence type="ECO:0000313" key="10">
    <source>
        <dbReference type="Proteomes" id="UP001165492"/>
    </source>
</evidence>
<keyword evidence="6 7" id="KW-0472">Membrane</keyword>
<evidence type="ECO:0000256" key="6">
    <source>
        <dbReference type="ARBA" id="ARBA00023136"/>
    </source>
</evidence>
<dbReference type="RefSeq" id="WP_229536708.1">
    <property type="nucleotide sequence ID" value="NZ_JAJHJB010000039.1"/>
</dbReference>
<name>A0ABS8HZ19_9FIRM</name>
<feature type="transmembrane region" description="Helical" evidence="7">
    <location>
        <begin position="229"/>
        <end position="250"/>
    </location>
</feature>
<feature type="transmembrane region" description="Helical" evidence="7">
    <location>
        <begin position="257"/>
        <end position="278"/>
    </location>
</feature>
<dbReference type="InterPro" id="IPR000620">
    <property type="entry name" value="EamA_dom"/>
</dbReference>
<feature type="transmembrane region" description="Helical" evidence="7">
    <location>
        <begin position="80"/>
        <end position="99"/>
    </location>
</feature>
<dbReference type="Pfam" id="PF00892">
    <property type="entry name" value="EamA"/>
    <property type="match status" value="2"/>
</dbReference>
<feature type="transmembrane region" description="Helical" evidence="7">
    <location>
        <begin position="111"/>
        <end position="131"/>
    </location>
</feature>
<evidence type="ECO:0000256" key="3">
    <source>
        <dbReference type="ARBA" id="ARBA00022475"/>
    </source>
</evidence>
<dbReference type="SUPFAM" id="SSF103481">
    <property type="entry name" value="Multidrug resistance efflux transporter EmrE"/>
    <property type="match status" value="2"/>
</dbReference>
<feature type="domain" description="EamA" evidence="8">
    <location>
        <begin position="22"/>
        <end position="154"/>
    </location>
</feature>
<keyword evidence="4 7" id="KW-0812">Transmembrane</keyword>
<protein>
    <submittedName>
        <fullName evidence="9">DMT family transporter</fullName>
    </submittedName>
</protein>
<feature type="transmembrane region" description="Helical" evidence="7">
    <location>
        <begin position="167"/>
        <end position="185"/>
    </location>
</feature>
<comment type="similarity">
    <text evidence="2">Belongs to the EamA transporter family.</text>
</comment>
<dbReference type="PANTHER" id="PTHR32322">
    <property type="entry name" value="INNER MEMBRANE TRANSPORTER"/>
    <property type="match status" value="1"/>
</dbReference>
<gene>
    <name evidence="9" type="ORF">LMF89_20705</name>
</gene>
<evidence type="ECO:0000256" key="5">
    <source>
        <dbReference type="ARBA" id="ARBA00022989"/>
    </source>
</evidence>
<sequence length="320" mass="35552">MQKNILSYKNSIHFYKQKQLLANLVMIVVVVLWGLSFISIKIAVSEIPPTTMALIRFAIASLLLSILLKKVEPNAKISKTDLPKMAAGGILGITCYFYFENIGVQLSTAVNASLIVTIVPIIAISLDVLFFKSKITPLKLMAVGIALIGTYLSITANGKIEFNSNHFLGNILMICAMVSWALYTLINKSLQGRYSGVCMTTYQTIFGTLCLVPLSILEYSEWRLFSLLAFWHVLFLAIGCSVICYLLYMYVLKHLDVAITTIYLSAVPVIGVVSGQYFLKESVFPIQMIGGLLTILAIVVVNIDIVMQRRNMNCENCNDY</sequence>
<evidence type="ECO:0000256" key="4">
    <source>
        <dbReference type="ARBA" id="ARBA00022692"/>
    </source>
</evidence>
<feature type="transmembrane region" description="Helical" evidence="7">
    <location>
        <begin position="197"/>
        <end position="217"/>
    </location>
</feature>
<proteinExistence type="inferred from homology"/>
<dbReference type="PANTHER" id="PTHR32322:SF18">
    <property type="entry name" value="S-ADENOSYLMETHIONINE_S-ADENOSYLHOMOCYSTEINE TRANSPORTER"/>
    <property type="match status" value="1"/>
</dbReference>
<organism evidence="9 10">
    <name type="scientific">Pelosinus baikalensis</name>
    <dbReference type="NCBI Taxonomy" id="2892015"/>
    <lineage>
        <taxon>Bacteria</taxon>
        <taxon>Bacillati</taxon>
        <taxon>Bacillota</taxon>
        <taxon>Negativicutes</taxon>
        <taxon>Selenomonadales</taxon>
        <taxon>Sporomusaceae</taxon>
        <taxon>Pelosinus</taxon>
    </lineage>
</organism>
<keyword evidence="3" id="KW-1003">Cell membrane</keyword>
<feature type="domain" description="EamA" evidence="8">
    <location>
        <begin position="168"/>
        <end position="302"/>
    </location>
</feature>
<evidence type="ECO:0000259" key="8">
    <source>
        <dbReference type="Pfam" id="PF00892"/>
    </source>
</evidence>
<evidence type="ECO:0000256" key="2">
    <source>
        <dbReference type="ARBA" id="ARBA00007362"/>
    </source>
</evidence>
<comment type="caution">
    <text evidence="9">The sequence shown here is derived from an EMBL/GenBank/DDBJ whole genome shotgun (WGS) entry which is preliminary data.</text>
</comment>
<keyword evidence="10" id="KW-1185">Reference proteome</keyword>
<feature type="transmembrane region" description="Helical" evidence="7">
    <location>
        <begin position="284"/>
        <end position="303"/>
    </location>
</feature>
<evidence type="ECO:0000256" key="1">
    <source>
        <dbReference type="ARBA" id="ARBA00004651"/>
    </source>
</evidence>
<reference evidence="9" key="1">
    <citation type="submission" date="2021-11" db="EMBL/GenBank/DDBJ databases">
        <title>Description of a new species Pelosinus isolated from the bottom sediments of Lake Baikal.</title>
        <authorList>
            <person name="Zakharyuk A."/>
        </authorList>
    </citation>
    <scope>NUCLEOTIDE SEQUENCE</scope>
    <source>
        <strain evidence="9">Bkl1</strain>
    </source>
</reference>
<keyword evidence="5 7" id="KW-1133">Transmembrane helix</keyword>
<dbReference type="EMBL" id="JAJHJB010000039">
    <property type="protein sequence ID" value="MCC5467759.1"/>
    <property type="molecule type" value="Genomic_DNA"/>
</dbReference>
<dbReference type="InterPro" id="IPR050638">
    <property type="entry name" value="AA-Vitamin_Transporters"/>
</dbReference>
<comment type="subcellular location">
    <subcellularLocation>
        <location evidence="1">Cell membrane</location>
        <topology evidence="1">Multi-pass membrane protein</topology>
    </subcellularLocation>
</comment>
<feature type="transmembrane region" description="Helical" evidence="7">
    <location>
        <begin position="50"/>
        <end position="68"/>
    </location>
</feature>
<dbReference type="Proteomes" id="UP001165492">
    <property type="component" value="Unassembled WGS sequence"/>
</dbReference>
<feature type="transmembrane region" description="Helical" evidence="7">
    <location>
        <begin position="138"/>
        <end position="155"/>
    </location>
</feature>
<feature type="transmembrane region" description="Helical" evidence="7">
    <location>
        <begin position="20"/>
        <end position="44"/>
    </location>
</feature>
<accession>A0ABS8HZ19</accession>
<evidence type="ECO:0000313" key="9">
    <source>
        <dbReference type="EMBL" id="MCC5467759.1"/>
    </source>
</evidence>
<evidence type="ECO:0000256" key="7">
    <source>
        <dbReference type="SAM" id="Phobius"/>
    </source>
</evidence>
<dbReference type="InterPro" id="IPR037185">
    <property type="entry name" value="EmrE-like"/>
</dbReference>